<keyword evidence="3" id="KW-1185">Reference proteome</keyword>
<dbReference type="AlphaFoldDB" id="A0A4Z2GUA1"/>
<dbReference type="EMBL" id="SRLO01000411">
    <property type="protein sequence ID" value="TNN57187.1"/>
    <property type="molecule type" value="Genomic_DNA"/>
</dbReference>
<evidence type="ECO:0000313" key="3">
    <source>
        <dbReference type="Proteomes" id="UP000314294"/>
    </source>
</evidence>
<feature type="region of interest" description="Disordered" evidence="1">
    <location>
        <begin position="15"/>
        <end position="45"/>
    </location>
</feature>
<sequence>MDPWLDVTDCRSATGLRASSEASSTRRPPDLPWGPGGLSVVLSGQRDTSSSVAGRVFKSQAVIGA</sequence>
<protein>
    <submittedName>
        <fullName evidence="2">Uncharacterized protein</fullName>
    </submittedName>
</protein>
<evidence type="ECO:0000256" key="1">
    <source>
        <dbReference type="SAM" id="MobiDB-lite"/>
    </source>
</evidence>
<evidence type="ECO:0000313" key="2">
    <source>
        <dbReference type="EMBL" id="TNN57187.1"/>
    </source>
</evidence>
<accession>A0A4Z2GUA1</accession>
<proteinExistence type="predicted"/>
<organism evidence="2 3">
    <name type="scientific">Liparis tanakae</name>
    <name type="common">Tanaka's snailfish</name>
    <dbReference type="NCBI Taxonomy" id="230148"/>
    <lineage>
        <taxon>Eukaryota</taxon>
        <taxon>Metazoa</taxon>
        <taxon>Chordata</taxon>
        <taxon>Craniata</taxon>
        <taxon>Vertebrata</taxon>
        <taxon>Euteleostomi</taxon>
        <taxon>Actinopterygii</taxon>
        <taxon>Neopterygii</taxon>
        <taxon>Teleostei</taxon>
        <taxon>Neoteleostei</taxon>
        <taxon>Acanthomorphata</taxon>
        <taxon>Eupercaria</taxon>
        <taxon>Perciformes</taxon>
        <taxon>Cottioidei</taxon>
        <taxon>Cottales</taxon>
        <taxon>Liparidae</taxon>
        <taxon>Liparis</taxon>
    </lineage>
</organism>
<dbReference type="Proteomes" id="UP000314294">
    <property type="component" value="Unassembled WGS sequence"/>
</dbReference>
<comment type="caution">
    <text evidence="2">The sequence shown here is derived from an EMBL/GenBank/DDBJ whole genome shotgun (WGS) entry which is preliminary data.</text>
</comment>
<reference evidence="2 3" key="1">
    <citation type="submission" date="2019-03" db="EMBL/GenBank/DDBJ databases">
        <title>First draft genome of Liparis tanakae, snailfish: a comprehensive survey of snailfish specific genes.</title>
        <authorList>
            <person name="Kim W."/>
            <person name="Song I."/>
            <person name="Jeong J.-H."/>
            <person name="Kim D."/>
            <person name="Kim S."/>
            <person name="Ryu S."/>
            <person name="Song J.Y."/>
            <person name="Lee S.K."/>
        </authorList>
    </citation>
    <scope>NUCLEOTIDE SEQUENCE [LARGE SCALE GENOMIC DNA]</scope>
    <source>
        <tissue evidence="2">Muscle</tissue>
    </source>
</reference>
<name>A0A4Z2GUA1_9TELE</name>
<gene>
    <name evidence="2" type="ORF">EYF80_032617</name>
</gene>